<sequence length="71" mass="8014">LGYFVLLKKGRETQNGYKNDFDACVATAIEYMRRETICQAYLVTQTADMPMSSQALLDHADSRLGPDHSEK</sequence>
<dbReference type="EMBL" id="JOOY01000055">
    <property type="protein sequence ID" value="OUJ00952.1"/>
    <property type="molecule type" value="Genomic_DNA"/>
</dbReference>
<dbReference type="RefSeq" id="WP_219336971.1">
    <property type="nucleotide sequence ID" value="NZ_JOOY01000055.1"/>
</dbReference>
<dbReference type="AlphaFoldDB" id="A0A252B9D2"/>
<gene>
    <name evidence="1" type="ORF">HK15_09690</name>
</gene>
<organism evidence="1 2">
    <name type="scientific">Acetobacter orientalis</name>
    <dbReference type="NCBI Taxonomy" id="146474"/>
    <lineage>
        <taxon>Bacteria</taxon>
        <taxon>Pseudomonadati</taxon>
        <taxon>Pseudomonadota</taxon>
        <taxon>Alphaproteobacteria</taxon>
        <taxon>Acetobacterales</taxon>
        <taxon>Acetobacteraceae</taxon>
        <taxon>Acetobacter</taxon>
    </lineage>
</organism>
<dbReference type="Proteomes" id="UP000194999">
    <property type="component" value="Unassembled WGS sequence"/>
</dbReference>
<feature type="non-terminal residue" evidence="1">
    <location>
        <position position="1"/>
    </location>
</feature>
<evidence type="ECO:0000313" key="1">
    <source>
        <dbReference type="EMBL" id="OUJ00952.1"/>
    </source>
</evidence>
<name>A0A252B9D2_9PROT</name>
<reference evidence="1 2" key="1">
    <citation type="submission" date="2014-06" db="EMBL/GenBank/DDBJ databases">
        <authorList>
            <person name="Ju J."/>
            <person name="Zhang J."/>
        </authorList>
    </citation>
    <scope>NUCLEOTIDE SEQUENCE [LARGE SCALE GENOMIC DNA]</scope>
    <source>
        <strain evidence="1">DmW_048</strain>
    </source>
</reference>
<comment type="caution">
    <text evidence="1">The sequence shown here is derived from an EMBL/GenBank/DDBJ whole genome shotgun (WGS) entry which is preliminary data.</text>
</comment>
<proteinExistence type="predicted"/>
<accession>A0A252B9D2</accession>
<protein>
    <submittedName>
        <fullName evidence="1">Uncharacterized protein</fullName>
    </submittedName>
</protein>
<evidence type="ECO:0000313" key="2">
    <source>
        <dbReference type="Proteomes" id="UP000194999"/>
    </source>
</evidence>